<dbReference type="VEuPathDB" id="FungiDB:HMPREF1544_09989"/>
<protein>
    <submittedName>
        <fullName evidence="2">Uncharacterized protein</fullName>
    </submittedName>
</protein>
<evidence type="ECO:0000256" key="1">
    <source>
        <dbReference type="SAM" id="MobiDB-lite"/>
    </source>
</evidence>
<reference evidence="3" key="1">
    <citation type="submission" date="2013-05" db="EMBL/GenBank/DDBJ databases">
        <title>The Genome sequence of Mucor circinelloides f. circinelloides 1006PhL.</title>
        <authorList>
            <consortium name="The Broad Institute Genomics Platform"/>
            <person name="Cuomo C."/>
            <person name="Earl A."/>
            <person name="Findley K."/>
            <person name="Lee S.C."/>
            <person name="Walker B."/>
            <person name="Young S."/>
            <person name="Zeng Q."/>
            <person name="Gargeya S."/>
            <person name="Fitzgerald M."/>
            <person name="Haas B."/>
            <person name="Abouelleil A."/>
            <person name="Allen A.W."/>
            <person name="Alvarado L."/>
            <person name="Arachchi H.M."/>
            <person name="Berlin A.M."/>
            <person name="Chapman S.B."/>
            <person name="Gainer-Dewar J."/>
            <person name="Goldberg J."/>
            <person name="Griggs A."/>
            <person name="Gujja S."/>
            <person name="Hansen M."/>
            <person name="Howarth C."/>
            <person name="Imamovic A."/>
            <person name="Ireland A."/>
            <person name="Larimer J."/>
            <person name="McCowan C."/>
            <person name="Murphy C."/>
            <person name="Pearson M."/>
            <person name="Poon T.W."/>
            <person name="Priest M."/>
            <person name="Roberts A."/>
            <person name="Saif S."/>
            <person name="Shea T."/>
            <person name="Sisk P."/>
            <person name="Sykes S."/>
            <person name="Wortman J."/>
            <person name="Nusbaum C."/>
            <person name="Birren B."/>
        </authorList>
    </citation>
    <scope>NUCLEOTIDE SEQUENCE [LARGE SCALE GENOMIC DNA]</scope>
    <source>
        <strain evidence="3">1006PhL</strain>
    </source>
</reference>
<proteinExistence type="predicted"/>
<dbReference type="OrthoDB" id="2276011at2759"/>
<dbReference type="InParanoid" id="S2JTX8"/>
<feature type="region of interest" description="Disordered" evidence="1">
    <location>
        <begin position="160"/>
        <end position="183"/>
    </location>
</feature>
<dbReference type="Proteomes" id="UP000014254">
    <property type="component" value="Unassembled WGS sequence"/>
</dbReference>
<evidence type="ECO:0000313" key="3">
    <source>
        <dbReference type="Proteomes" id="UP000014254"/>
    </source>
</evidence>
<dbReference type="EMBL" id="KE124078">
    <property type="protein sequence ID" value="EPB83245.1"/>
    <property type="molecule type" value="Genomic_DNA"/>
</dbReference>
<organism evidence="2 3">
    <name type="scientific">Mucor circinelloides f. circinelloides (strain 1006PhL)</name>
    <name type="common">Mucormycosis agent</name>
    <name type="synonym">Calyptromyces circinelloides</name>
    <dbReference type="NCBI Taxonomy" id="1220926"/>
    <lineage>
        <taxon>Eukaryota</taxon>
        <taxon>Fungi</taxon>
        <taxon>Fungi incertae sedis</taxon>
        <taxon>Mucoromycota</taxon>
        <taxon>Mucoromycotina</taxon>
        <taxon>Mucoromycetes</taxon>
        <taxon>Mucorales</taxon>
        <taxon>Mucorineae</taxon>
        <taxon>Mucoraceae</taxon>
        <taxon>Mucor</taxon>
    </lineage>
</organism>
<gene>
    <name evidence="2" type="ORF">HMPREF1544_09989</name>
</gene>
<sequence length="211" mass="23007">MPFSEVDGVIIPGLNTSLGSYIGRPAKESVISESKSRYFVALGHNDILDLTDDSPGSQLAGLNETSKSIIREKLLSALCESDNGNDFSAVMGTKARKYDGYVKNITAAEVSNVQVPLTIISGHTLDIYGLFLKSSGMYVCAADVAQAKFPMTFRSIASMMRTSKKHQEKNQSDSKNKHRAYAAPTTLSTASTWIRALWKPPQMESDSEDDD</sequence>
<accession>S2JTX8</accession>
<dbReference type="AlphaFoldDB" id="S2JTX8"/>
<evidence type="ECO:0000313" key="2">
    <source>
        <dbReference type="EMBL" id="EPB83245.1"/>
    </source>
</evidence>
<keyword evidence="3" id="KW-1185">Reference proteome</keyword>
<name>S2JTX8_MUCC1</name>